<feature type="region of interest" description="Disordered" evidence="1">
    <location>
        <begin position="36"/>
        <end position="72"/>
    </location>
</feature>
<name>A0A7Z8JZH1_9CELL</name>
<accession>A0A7Z8JZH1</accession>
<sequence>MALPHVQVVRGTPDDVELAALVAGLVAASVPGDDDAVEDGLPRPAWGDRARSLPGARGAWRTGPDAWRRSLR</sequence>
<dbReference type="Proteomes" id="UP000308121">
    <property type="component" value="Unassembled WGS sequence"/>
</dbReference>
<organism evidence="2 3">
    <name type="scientific">Cellulomonas hominis</name>
    <dbReference type="NCBI Taxonomy" id="156981"/>
    <lineage>
        <taxon>Bacteria</taxon>
        <taxon>Bacillati</taxon>
        <taxon>Actinomycetota</taxon>
        <taxon>Actinomycetes</taxon>
        <taxon>Micrococcales</taxon>
        <taxon>Cellulomonadaceae</taxon>
        <taxon>Cellulomonas</taxon>
    </lineage>
</organism>
<dbReference type="EMBL" id="SZYE01000064">
    <property type="protein sequence ID" value="TKR23740.1"/>
    <property type="molecule type" value="Genomic_DNA"/>
</dbReference>
<dbReference type="GO" id="GO:0003989">
    <property type="term" value="F:acetyl-CoA carboxylase activity"/>
    <property type="evidence" value="ECO:0007669"/>
    <property type="project" value="InterPro"/>
</dbReference>
<dbReference type="OrthoDB" id="4828913at2"/>
<dbReference type="Pfam" id="PF13822">
    <property type="entry name" value="ACC_epsilon"/>
    <property type="match status" value="1"/>
</dbReference>
<protein>
    <submittedName>
        <fullName evidence="2">Acyl-CoA carboxylase subunit epsilon</fullName>
    </submittedName>
</protein>
<dbReference type="AlphaFoldDB" id="A0A7Z8JZH1"/>
<proteinExistence type="predicted"/>
<reference evidence="2 3" key="1">
    <citation type="submission" date="2019-05" db="EMBL/GenBank/DDBJ databases">
        <title>Genome sequence of Cellulomonas hominis strain CS1.</title>
        <authorList>
            <person name="Belmont J."/>
            <person name="Maclea K.S."/>
        </authorList>
    </citation>
    <scope>NUCLEOTIDE SEQUENCE [LARGE SCALE GENOMIC DNA]</scope>
    <source>
        <strain evidence="2 3">CS1</strain>
    </source>
</reference>
<evidence type="ECO:0000256" key="1">
    <source>
        <dbReference type="SAM" id="MobiDB-lite"/>
    </source>
</evidence>
<evidence type="ECO:0000313" key="3">
    <source>
        <dbReference type="Proteomes" id="UP000308121"/>
    </source>
</evidence>
<comment type="caution">
    <text evidence="2">The sequence shown here is derived from an EMBL/GenBank/DDBJ whole genome shotgun (WGS) entry which is preliminary data.</text>
</comment>
<dbReference type="GO" id="GO:0004658">
    <property type="term" value="F:propionyl-CoA carboxylase activity"/>
    <property type="evidence" value="ECO:0007669"/>
    <property type="project" value="InterPro"/>
</dbReference>
<gene>
    <name evidence="2" type="ORF">FA014_09665</name>
</gene>
<dbReference type="InterPro" id="IPR032716">
    <property type="entry name" value="ACC_epsilon"/>
</dbReference>
<evidence type="ECO:0000313" key="2">
    <source>
        <dbReference type="EMBL" id="TKR23740.1"/>
    </source>
</evidence>